<gene>
    <name evidence="1" type="ORF">CS010_10805</name>
</gene>
<reference evidence="1 2" key="1">
    <citation type="submission" date="2017-10" db="EMBL/GenBank/DDBJ databases">
        <title>Whole-genome sequence of three Streptococcus macedonicus strains isolated from Italian cheeses of the Veneto region.</title>
        <authorList>
            <person name="Treu L."/>
            <person name="De Diego-Diaz B."/>
            <person name="Papadimitriou K."/>
            <person name="Tsakalidou E."/>
            <person name="Corich V."/>
            <person name="Giacomini A."/>
        </authorList>
    </citation>
    <scope>NUCLEOTIDE SEQUENCE [LARGE SCALE GENOMIC DNA]</scope>
    <source>
        <strain evidence="1 2">27MV</strain>
    </source>
</reference>
<proteinExistence type="predicted"/>
<organism evidence="1 2">
    <name type="scientific">Streptococcus macedonicus</name>
    <name type="common">Streptococcus gallolyticus macedonicus</name>
    <dbReference type="NCBI Taxonomy" id="59310"/>
    <lineage>
        <taxon>Bacteria</taxon>
        <taxon>Bacillati</taxon>
        <taxon>Bacillota</taxon>
        <taxon>Bacilli</taxon>
        <taxon>Lactobacillales</taxon>
        <taxon>Streptococcaceae</taxon>
        <taxon>Streptococcus</taxon>
    </lineage>
</organism>
<dbReference type="Proteomes" id="UP000222913">
    <property type="component" value="Unassembled WGS sequence"/>
</dbReference>
<protein>
    <recommendedName>
        <fullName evidence="3">DUF1642 domain-containing protein</fullName>
    </recommendedName>
</protein>
<dbReference type="RefSeq" id="WP_142348603.1">
    <property type="nucleotide sequence ID" value="NZ_PEBM01000069.1"/>
</dbReference>
<evidence type="ECO:0000313" key="2">
    <source>
        <dbReference type="Proteomes" id="UP000222913"/>
    </source>
</evidence>
<sequence>PVVPKFMAEWIEYCKSNKLTLLGVFDPVSEYGIGLADTFIGVVQKGVDWAKRNQETFARAWLDGYEVEQEKRYTVEIPNPNIIGKERTVLMKNGFNQIVMLRALNDNWRTGKGYRLTESEIKQDFDFLWKFAKPVEETNGK</sequence>
<name>A0A2G3NPH0_STRMC</name>
<dbReference type="InterPro" id="IPR012865">
    <property type="entry name" value="DUF1642"/>
</dbReference>
<comment type="caution">
    <text evidence="1">The sequence shown here is derived from an EMBL/GenBank/DDBJ whole genome shotgun (WGS) entry which is preliminary data.</text>
</comment>
<evidence type="ECO:0000313" key="1">
    <source>
        <dbReference type="EMBL" id="PHV55451.1"/>
    </source>
</evidence>
<dbReference type="EMBL" id="PEBM01000069">
    <property type="protein sequence ID" value="PHV55451.1"/>
    <property type="molecule type" value="Genomic_DNA"/>
</dbReference>
<feature type="non-terminal residue" evidence="1">
    <location>
        <position position="1"/>
    </location>
</feature>
<dbReference type="Pfam" id="PF07852">
    <property type="entry name" value="DUF1642"/>
    <property type="match status" value="1"/>
</dbReference>
<accession>A0A2G3NPH0</accession>
<evidence type="ECO:0008006" key="3">
    <source>
        <dbReference type="Google" id="ProtNLM"/>
    </source>
</evidence>
<dbReference type="AlphaFoldDB" id="A0A2G3NPH0"/>